<evidence type="ECO:0000256" key="2">
    <source>
        <dbReference type="SAM" id="Phobius"/>
    </source>
</evidence>
<reference evidence="3 4" key="1">
    <citation type="journal article" date="2013" name="BMC Genomics">
        <title>Genomics-driven discovery of the pneumocandin biosynthetic gene cluster in the fungus Glarea lozoyensis.</title>
        <authorList>
            <person name="Chen L."/>
            <person name="Yue Q."/>
            <person name="Zhang X."/>
            <person name="Xiang M."/>
            <person name="Wang C."/>
            <person name="Li S."/>
            <person name="Che Y."/>
            <person name="Ortiz-Lopez F.J."/>
            <person name="Bills G.F."/>
            <person name="Liu X."/>
            <person name="An Z."/>
        </authorList>
    </citation>
    <scope>NUCLEOTIDE SEQUENCE [LARGE SCALE GENOMIC DNA]</scope>
    <source>
        <strain evidence="4">ATCC 20868 / MF5171</strain>
    </source>
</reference>
<keyword evidence="4" id="KW-1185">Reference proteome</keyword>
<keyword evidence="2" id="KW-0472">Membrane</keyword>
<feature type="compositionally biased region" description="Polar residues" evidence="1">
    <location>
        <begin position="30"/>
        <end position="40"/>
    </location>
</feature>
<keyword evidence="2" id="KW-1133">Transmembrane helix</keyword>
<feature type="region of interest" description="Disordered" evidence="1">
    <location>
        <begin position="1"/>
        <end position="43"/>
    </location>
</feature>
<protein>
    <submittedName>
        <fullName evidence="3">Uncharacterized protein</fullName>
    </submittedName>
</protein>
<organism evidence="3 4">
    <name type="scientific">Glarea lozoyensis (strain ATCC 20868 / MF5171)</name>
    <dbReference type="NCBI Taxonomy" id="1116229"/>
    <lineage>
        <taxon>Eukaryota</taxon>
        <taxon>Fungi</taxon>
        <taxon>Dikarya</taxon>
        <taxon>Ascomycota</taxon>
        <taxon>Pezizomycotina</taxon>
        <taxon>Leotiomycetes</taxon>
        <taxon>Helotiales</taxon>
        <taxon>Helotiaceae</taxon>
        <taxon>Glarea</taxon>
    </lineage>
</organism>
<gene>
    <name evidence="3" type="ORF">GLAREA_02948</name>
</gene>
<keyword evidence="2" id="KW-0812">Transmembrane</keyword>
<dbReference type="RefSeq" id="XP_008086224.1">
    <property type="nucleotide sequence ID" value="XM_008088033.1"/>
</dbReference>
<evidence type="ECO:0000256" key="1">
    <source>
        <dbReference type="SAM" id="MobiDB-lite"/>
    </source>
</evidence>
<feature type="transmembrane region" description="Helical" evidence="2">
    <location>
        <begin position="71"/>
        <end position="95"/>
    </location>
</feature>
<dbReference type="GeneID" id="19462004"/>
<dbReference type="Proteomes" id="UP000016922">
    <property type="component" value="Unassembled WGS sequence"/>
</dbReference>
<evidence type="ECO:0000313" key="4">
    <source>
        <dbReference type="Proteomes" id="UP000016922"/>
    </source>
</evidence>
<feature type="compositionally biased region" description="Basic and acidic residues" evidence="1">
    <location>
        <begin position="1"/>
        <end position="20"/>
    </location>
</feature>
<sequence length="130" mass="14424">MDSGSQKRMDAKDVSSEKTTDASPSPAVVRTSQQPPNRNGENLMDSKLICSFVIFTLLGNAYDVMRNSHWGLAAHLLSTITVLFQIFYLIGNVATHGPRLPRRALDVMLVVLILDMVVSFINLYYLCFGS</sequence>
<dbReference type="HOGENOM" id="CLU_1938373_0_0_1"/>
<proteinExistence type="predicted"/>
<evidence type="ECO:0000313" key="3">
    <source>
        <dbReference type="EMBL" id="EPE27034.1"/>
    </source>
</evidence>
<feature type="transmembrane region" description="Helical" evidence="2">
    <location>
        <begin position="107"/>
        <end position="126"/>
    </location>
</feature>
<dbReference type="KEGG" id="glz:GLAREA_02948"/>
<dbReference type="AlphaFoldDB" id="S3CPF0"/>
<name>S3CPF0_GLAL2</name>
<accession>S3CPF0</accession>
<dbReference type="EMBL" id="KE145370">
    <property type="protein sequence ID" value="EPE27034.1"/>
    <property type="molecule type" value="Genomic_DNA"/>
</dbReference>